<dbReference type="RefSeq" id="WP_135077129.1">
    <property type="nucleotide sequence ID" value="NZ_SPSB01000007.1"/>
</dbReference>
<dbReference type="InterPro" id="IPR007433">
    <property type="entry name" value="DUF481"/>
</dbReference>
<evidence type="ECO:0000313" key="2">
    <source>
        <dbReference type="Proteomes" id="UP000297647"/>
    </source>
</evidence>
<dbReference type="EMBL" id="SPSB01000007">
    <property type="protein sequence ID" value="TFV92025.1"/>
    <property type="molecule type" value="Genomic_DNA"/>
</dbReference>
<accession>A0A4Y9QMM0</accession>
<keyword evidence="2" id="KW-1185">Reference proteome</keyword>
<gene>
    <name evidence="1" type="ORF">E4S40_16960</name>
</gene>
<organism evidence="1 2">
    <name type="scientific">Algoriphagus kandeliae</name>
    <dbReference type="NCBI Taxonomy" id="2562278"/>
    <lineage>
        <taxon>Bacteria</taxon>
        <taxon>Pseudomonadati</taxon>
        <taxon>Bacteroidota</taxon>
        <taxon>Cytophagia</taxon>
        <taxon>Cytophagales</taxon>
        <taxon>Cyclobacteriaceae</taxon>
        <taxon>Algoriphagus</taxon>
    </lineage>
</organism>
<name>A0A4Y9QMM0_9BACT</name>
<dbReference type="OrthoDB" id="1117610at2"/>
<protein>
    <submittedName>
        <fullName evidence="1">DUF481 domain-containing protein</fullName>
    </submittedName>
</protein>
<reference evidence="1 2" key="1">
    <citation type="submission" date="2019-03" db="EMBL/GenBank/DDBJ databases">
        <title>Algoriphagus sp. nov, a new strain isolated from root system soil of mangrove plant Kandelia.</title>
        <authorList>
            <person name="Yin Q."/>
            <person name="Wang K."/>
            <person name="Song Z."/>
        </authorList>
    </citation>
    <scope>NUCLEOTIDE SEQUENCE [LARGE SCALE GENOMIC DNA]</scope>
    <source>
        <strain evidence="1 2">XY-J91</strain>
    </source>
</reference>
<dbReference type="Pfam" id="PF04338">
    <property type="entry name" value="DUF481"/>
    <property type="match status" value="1"/>
</dbReference>
<comment type="caution">
    <text evidence="1">The sequence shown here is derived from an EMBL/GenBank/DDBJ whole genome shotgun (WGS) entry which is preliminary data.</text>
</comment>
<dbReference type="AlphaFoldDB" id="A0A4Y9QMM0"/>
<sequence length="353" mass="40852">MDHIRRSCLFLLVFIVPFIGWTSPLDTLQLVDGTVLVGQIKSMERGLLVLKVDFSEKNLEVNFSKISNIKSDQSFLVSLENGRHIEAEINQFEGDSLNFKITHPTRRQQSKYGIKTGDFFRYSREDIIQFYQISESIKSRIDGEIGIGFNLAKANNLRQYSLRDVLRYNGNRFMLVQYFNGIRSIQKETIPIYRYDASMVGLYYLPKEWFVMGLVSFLSNTQQLLDLRTGYKVGFGKFLVYSNKATWSFIGGVNLNREKFKELSTIQTSTEGVFTSQFEVKDFSVFDIISTLSFFNSFTEANRVRTDFRLDIKYDLLDDLYLKLGTSVNYDNQPTEGASKTDYIIQTTIGWIF</sequence>
<proteinExistence type="predicted"/>
<dbReference type="Proteomes" id="UP000297647">
    <property type="component" value="Unassembled WGS sequence"/>
</dbReference>
<evidence type="ECO:0000313" key="1">
    <source>
        <dbReference type="EMBL" id="TFV92025.1"/>
    </source>
</evidence>